<dbReference type="GeneID" id="54413170"/>
<accession>A0A6A6APF5</accession>
<dbReference type="PANTHER" id="PTHR46586">
    <property type="entry name" value="ANKYRIN REPEAT-CONTAINING PROTEIN"/>
    <property type="match status" value="1"/>
</dbReference>
<sequence length="478" mass="53453">MVSLASFPNELLIAILTQAAYVRSIKRALRLRLVCKRFADTATTAIFNSGILDREEMSDRICRAPNFWAEYLAYQTLKHVGQKSRDMKKVILVAQHICRHRLSSADRTCVTAGAVTDDELRECVLDLCKMLTILYNVTFSYESWLAAESADAVEGEEDVSSLEFGRHLLSAAAWMGEESLVVKLVGEGCNYWDYHLRPRFLHPLRAASYRGHVDIVRFLMVDDSGDAPHPYTRRCMIVNFAMLNSHMELLALTLDPTWHSGPVPPECIQTLQLSALISVGTLEPFVRLLESAKAHITNYKTKWIPHRIGVAVTAGQADIVRYLIEKEGAEDHKHDGNDVSLFQSYCPVELVKGRRLRQRDVTLLSRAARAGFVDLVRVFLDAGVKHDHAIEFAAMCGSRTIVRLLHEHGQNTDDAMQGALAMAVDREDTAMFNLLEGLGAKLDDDVRAAVVRKAQEEGLESMVEMLGKDGNAPYKGRT</sequence>
<dbReference type="OrthoDB" id="3799861at2759"/>
<protein>
    <submittedName>
        <fullName evidence="1">Uncharacterized protein</fullName>
    </submittedName>
</protein>
<proteinExistence type="predicted"/>
<dbReference type="RefSeq" id="XP_033527154.1">
    <property type="nucleotide sequence ID" value="XM_033672738.1"/>
</dbReference>
<dbReference type="Proteomes" id="UP000799771">
    <property type="component" value="Unassembled WGS sequence"/>
</dbReference>
<reference evidence="1" key="1">
    <citation type="journal article" date="2020" name="Stud. Mycol.">
        <title>101 Dothideomycetes genomes: a test case for predicting lifestyles and emergence of pathogens.</title>
        <authorList>
            <person name="Haridas S."/>
            <person name="Albert R."/>
            <person name="Binder M."/>
            <person name="Bloem J."/>
            <person name="Labutti K."/>
            <person name="Salamov A."/>
            <person name="Andreopoulos B."/>
            <person name="Baker S."/>
            <person name="Barry K."/>
            <person name="Bills G."/>
            <person name="Bluhm B."/>
            <person name="Cannon C."/>
            <person name="Castanera R."/>
            <person name="Culley D."/>
            <person name="Daum C."/>
            <person name="Ezra D."/>
            <person name="Gonzalez J."/>
            <person name="Henrissat B."/>
            <person name="Kuo A."/>
            <person name="Liang C."/>
            <person name="Lipzen A."/>
            <person name="Lutzoni F."/>
            <person name="Magnuson J."/>
            <person name="Mondo S."/>
            <person name="Nolan M."/>
            <person name="Ohm R."/>
            <person name="Pangilinan J."/>
            <person name="Park H.-J."/>
            <person name="Ramirez L."/>
            <person name="Alfaro M."/>
            <person name="Sun H."/>
            <person name="Tritt A."/>
            <person name="Yoshinaga Y."/>
            <person name="Zwiers L.-H."/>
            <person name="Turgeon B."/>
            <person name="Goodwin S."/>
            <person name="Spatafora J."/>
            <person name="Crous P."/>
            <person name="Grigoriev I."/>
        </authorList>
    </citation>
    <scope>NUCLEOTIDE SEQUENCE</scope>
    <source>
        <strain evidence="1">CBS 119687</strain>
    </source>
</reference>
<gene>
    <name evidence="1" type="ORF">P153DRAFT_428812</name>
</gene>
<organism evidence="1 2">
    <name type="scientific">Dothidotthia symphoricarpi CBS 119687</name>
    <dbReference type="NCBI Taxonomy" id="1392245"/>
    <lineage>
        <taxon>Eukaryota</taxon>
        <taxon>Fungi</taxon>
        <taxon>Dikarya</taxon>
        <taxon>Ascomycota</taxon>
        <taxon>Pezizomycotina</taxon>
        <taxon>Dothideomycetes</taxon>
        <taxon>Pleosporomycetidae</taxon>
        <taxon>Pleosporales</taxon>
        <taxon>Dothidotthiaceae</taxon>
        <taxon>Dothidotthia</taxon>
    </lineage>
</organism>
<dbReference type="InterPro" id="IPR052050">
    <property type="entry name" value="SecEffector_AnkRepeat"/>
</dbReference>
<dbReference type="SUPFAM" id="SSF48403">
    <property type="entry name" value="Ankyrin repeat"/>
    <property type="match status" value="1"/>
</dbReference>
<evidence type="ECO:0000313" key="2">
    <source>
        <dbReference type="Proteomes" id="UP000799771"/>
    </source>
</evidence>
<dbReference type="EMBL" id="ML977500">
    <property type="protein sequence ID" value="KAF2132767.1"/>
    <property type="molecule type" value="Genomic_DNA"/>
</dbReference>
<evidence type="ECO:0000313" key="1">
    <source>
        <dbReference type="EMBL" id="KAF2132767.1"/>
    </source>
</evidence>
<dbReference type="Gene3D" id="1.25.40.20">
    <property type="entry name" value="Ankyrin repeat-containing domain"/>
    <property type="match status" value="2"/>
</dbReference>
<name>A0A6A6APF5_9PLEO</name>
<keyword evidence="2" id="KW-1185">Reference proteome</keyword>
<dbReference type="PANTHER" id="PTHR46586:SF3">
    <property type="entry name" value="ANKYRIN REPEAT-CONTAINING PROTEIN"/>
    <property type="match status" value="1"/>
</dbReference>
<dbReference type="AlphaFoldDB" id="A0A6A6APF5"/>
<dbReference type="InterPro" id="IPR036770">
    <property type="entry name" value="Ankyrin_rpt-contain_sf"/>
</dbReference>